<feature type="region of interest" description="Disordered" evidence="1">
    <location>
        <begin position="558"/>
        <end position="590"/>
    </location>
</feature>
<evidence type="ECO:0008006" key="4">
    <source>
        <dbReference type="Google" id="ProtNLM"/>
    </source>
</evidence>
<dbReference type="EMBL" id="QGDO01000005">
    <property type="protein sequence ID" value="PWJ40019.1"/>
    <property type="molecule type" value="Genomic_DNA"/>
</dbReference>
<name>A0A315ZV16_SEDFL</name>
<reference evidence="2 3" key="1">
    <citation type="submission" date="2018-03" db="EMBL/GenBank/DDBJ databases">
        <title>Genomic Encyclopedia of Archaeal and Bacterial Type Strains, Phase II (KMG-II): from individual species to whole genera.</title>
        <authorList>
            <person name="Goeker M."/>
        </authorList>
    </citation>
    <scope>NUCLEOTIDE SEQUENCE [LARGE SCALE GENOMIC DNA]</scope>
    <source>
        <strain evidence="2 3">DSM 28229</strain>
    </source>
</reference>
<dbReference type="AlphaFoldDB" id="A0A315ZV16"/>
<sequence>MSFTLKAENLGALLISTSDYKKESAFTENLEAKNNVESLKALLADAYILGLPQEKLLTVSDEADNTKLLEKLADLSGNCGDAFLFYYSGDLIVRKNKLFLAGPKSTVAQAHINALSLENIIEVLEESTAKQLYFIFDVSYHSYHSDEDIHSVLEDRFKFYNTEGKRKLFLCSNTSSGSSFTSDFSKVLSKGDLKPKEYLSFLDTADLLINHLKSYNELTPFSFGETESDYPFIPNTRYQKYLRNKREADLYFESESYQAALPFYQMAQELYSDPDNLKKIQFIELIQNADDALRVEDLHSSKTYFKEATALFPSSYATGGVKNVLTKIGDLEFNTGNFEDAKNAYLELERIENTDTVRSKVELCEKEIKFSNFNDEADQAYFNNDFHKAHLLYDKALQLKHSLQLVRRKEECDRFIKQEVNIREKVEEEIKAQYENELRQTSSKDSLVSEIKDELKSDIEREFNSKIDHELWRRVAIMNDLSAYQLYLGIFPNGIHVEKANKRIAEIHEIEKSKQAPKKPAPIPQEDSSGIPVDLLLKLRTDDIEDILGEINATPLQVSEDNVETENEVETAEIPQKEEEISEEENAQKPEKKVIVVEPKATKRKEIPKEEQRIVVVKPNSSEELQQLDEASLWNFAEQEGTIESYMAYVNHTKASLHLADAYYMINKLNLDDLQSDNTPVFTEENTEVVVKEETEAPLNEVETVEDNSTIVEEEPNQNNEATIENIVESAVIEDEENQITVGLIENDEMVGLSESELWQKATEDDTIASYKTYLSFTEESDHIADAYARISELKSGEPSTPTVSSTETQEVTVEQKAEVVQEIVEEKTEPEVVVEEKAPAKENESSILSTLKAKPEALPKVDEEDIWKTAQSTDTLSAYFNYLNSTLEKKYWAEAKERIHQLKNDSMLKEIQDWEDTENEDTLEAYKAYIQKYPLGNYYAKAMFRIDKLS</sequence>
<evidence type="ECO:0000256" key="1">
    <source>
        <dbReference type="SAM" id="MobiDB-lite"/>
    </source>
</evidence>
<gene>
    <name evidence="2" type="ORF">BC781_10582</name>
</gene>
<dbReference type="Gene3D" id="1.25.40.10">
    <property type="entry name" value="Tetratricopeptide repeat domain"/>
    <property type="match status" value="1"/>
</dbReference>
<organism evidence="2 3">
    <name type="scientific">Sediminitomix flava</name>
    <dbReference type="NCBI Taxonomy" id="379075"/>
    <lineage>
        <taxon>Bacteria</taxon>
        <taxon>Pseudomonadati</taxon>
        <taxon>Bacteroidota</taxon>
        <taxon>Cytophagia</taxon>
        <taxon>Cytophagales</taxon>
        <taxon>Flammeovirgaceae</taxon>
        <taxon>Sediminitomix</taxon>
    </lineage>
</organism>
<dbReference type="RefSeq" id="WP_109620370.1">
    <property type="nucleotide sequence ID" value="NZ_QGDO01000005.1"/>
</dbReference>
<evidence type="ECO:0000313" key="2">
    <source>
        <dbReference type="EMBL" id="PWJ40019.1"/>
    </source>
</evidence>
<protein>
    <recommendedName>
        <fullName evidence="4">Tetratricopeptide repeat protein</fullName>
    </recommendedName>
</protein>
<evidence type="ECO:0000313" key="3">
    <source>
        <dbReference type="Proteomes" id="UP000245535"/>
    </source>
</evidence>
<dbReference type="OrthoDB" id="3542505at2"/>
<proteinExistence type="predicted"/>
<keyword evidence="3" id="KW-1185">Reference proteome</keyword>
<accession>A0A315ZV16</accession>
<dbReference type="SUPFAM" id="SSF48452">
    <property type="entry name" value="TPR-like"/>
    <property type="match status" value="1"/>
</dbReference>
<feature type="compositionally biased region" description="Acidic residues" evidence="1">
    <location>
        <begin position="561"/>
        <end position="571"/>
    </location>
</feature>
<dbReference type="Proteomes" id="UP000245535">
    <property type="component" value="Unassembled WGS sequence"/>
</dbReference>
<dbReference type="InterPro" id="IPR011990">
    <property type="entry name" value="TPR-like_helical_dom_sf"/>
</dbReference>
<comment type="caution">
    <text evidence="2">The sequence shown here is derived from an EMBL/GenBank/DDBJ whole genome shotgun (WGS) entry which is preliminary data.</text>
</comment>